<evidence type="ECO:0000256" key="7">
    <source>
        <dbReference type="ARBA" id="ARBA00022840"/>
    </source>
</evidence>
<dbReference type="FunFam" id="3.40.50.300:FF:000050">
    <property type="entry name" value="DNA repair protein RadA"/>
    <property type="match status" value="1"/>
</dbReference>
<dbReference type="Pfam" id="PF18073">
    <property type="entry name" value="Zn_ribbon_LapB"/>
    <property type="match status" value="1"/>
</dbReference>
<dbReference type="HAMAP" id="MF_01498">
    <property type="entry name" value="RadA_bact"/>
    <property type="match status" value="1"/>
</dbReference>
<evidence type="ECO:0000256" key="4">
    <source>
        <dbReference type="ARBA" id="ARBA00022771"/>
    </source>
</evidence>
<dbReference type="Pfam" id="PF13481">
    <property type="entry name" value="AAA_25"/>
    <property type="match status" value="1"/>
</dbReference>
<dbReference type="AlphaFoldDB" id="A0A364JZU3"/>
<keyword evidence="2 11" id="KW-0547">Nucleotide-binding</keyword>
<evidence type="ECO:0000256" key="1">
    <source>
        <dbReference type="ARBA" id="ARBA00022723"/>
    </source>
</evidence>
<name>A0A364JZU3_9HYPH</name>
<comment type="similarity">
    <text evidence="11 13">Belongs to the RecA family. RadA subfamily.</text>
</comment>
<dbReference type="InterPro" id="IPR003593">
    <property type="entry name" value="AAA+_ATPase"/>
</dbReference>
<dbReference type="PROSITE" id="PS50162">
    <property type="entry name" value="RECA_2"/>
    <property type="match status" value="1"/>
</dbReference>
<dbReference type="NCBIfam" id="TIGR00416">
    <property type="entry name" value="sms"/>
    <property type="match status" value="1"/>
</dbReference>
<proteinExistence type="inferred from homology"/>
<keyword evidence="3 11" id="KW-0227">DNA damage</keyword>
<keyword evidence="1 11" id="KW-0479">Metal-binding</keyword>
<dbReference type="EMBL" id="QLMK01000001">
    <property type="protein sequence ID" value="RAK34267.1"/>
    <property type="molecule type" value="Genomic_DNA"/>
</dbReference>
<evidence type="ECO:0000259" key="14">
    <source>
        <dbReference type="PROSITE" id="PS50162"/>
    </source>
</evidence>
<dbReference type="Pfam" id="PF13541">
    <property type="entry name" value="ChlI"/>
    <property type="match status" value="1"/>
</dbReference>
<sequence length="467" mass="49026">MAKARVQFICQNCGSVHSRWAGKCDSCGEWNTLVEKGTNSGIGAGPGAILSKRKGRAVALTSLSGDIEDAPRIVSGISELDRVTGGGFVRGSAILIGGDPGIGKSTLLTQASAALSNQGHRIVYVSGEEAVAQIRLRAQRLGVASSNVELAAETNVEDILATVAEGKRPDLIIIDSIQTLWTDMADSAPGTVTQVRSSAQAMIRFAKQTGAAVVLVGHVTKDGQIAGPRVVEHMVDAVLYFEGEGGHRYRILRTVKNRFGPTDEIGVFEMSDGGLREVANPSELFLGERNDKAPGAAVFAGMEGTRPVLVEIQALVSPSSLGTPRRAVVGWESSRLAMILAVLESHCGVRFGQHDVYLNVAGGYRIAEPAADLAVAAALVSSIAGIALPSDCVYFGEISLSGAIRAVSHAVQRLKEAEKLGFKQAVVPGGSREQWKDRDFGLVESTSLPDLVARIAASGPGKNKPDL</sequence>
<dbReference type="InterPro" id="IPR014721">
    <property type="entry name" value="Ribsml_uS5_D2-typ_fold_subgr"/>
</dbReference>
<comment type="function">
    <text evidence="11">Plays a role in repairing double-strand DNA breaks, probably involving stabilizing or processing branched DNA or blocked replication forks.</text>
</comment>
<dbReference type="Gene3D" id="3.40.50.300">
    <property type="entry name" value="P-loop containing nucleotide triphosphate hydrolases"/>
    <property type="match status" value="1"/>
</dbReference>
<dbReference type="CDD" id="cd01121">
    <property type="entry name" value="RadA_SMS_N"/>
    <property type="match status" value="1"/>
</dbReference>
<evidence type="ECO:0000256" key="3">
    <source>
        <dbReference type="ARBA" id="ARBA00022763"/>
    </source>
</evidence>
<dbReference type="RefSeq" id="WP_111574097.1">
    <property type="nucleotide sequence ID" value="NZ_JBHEEY010000001.1"/>
</dbReference>
<feature type="domain" description="RecA family profile 1" evidence="14">
    <location>
        <begin position="69"/>
        <end position="219"/>
    </location>
</feature>
<dbReference type="GO" id="GO:0003684">
    <property type="term" value="F:damaged DNA binding"/>
    <property type="evidence" value="ECO:0007669"/>
    <property type="project" value="InterPro"/>
</dbReference>
<keyword evidence="5" id="KW-0378">Hydrolase</keyword>
<dbReference type="InterPro" id="IPR004504">
    <property type="entry name" value="DNA_repair_RadA"/>
</dbReference>
<dbReference type="Proteomes" id="UP000249453">
    <property type="component" value="Unassembled WGS sequence"/>
</dbReference>
<keyword evidence="16" id="KW-1185">Reference proteome</keyword>
<evidence type="ECO:0000256" key="9">
    <source>
        <dbReference type="ARBA" id="ARBA00023125"/>
    </source>
</evidence>
<feature type="region of interest" description="Lon-protease-like" evidence="11">
    <location>
        <begin position="355"/>
        <end position="467"/>
    </location>
</feature>
<feature type="short sequence motif" description="RadA KNRFG motif" evidence="11">
    <location>
        <begin position="256"/>
        <end position="260"/>
    </location>
</feature>
<dbReference type="InterPro" id="IPR041166">
    <property type="entry name" value="Rubredoxin_2"/>
</dbReference>
<dbReference type="InterPro" id="IPR020588">
    <property type="entry name" value="RecA_ATP-bd"/>
</dbReference>
<evidence type="ECO:0000313" key="15">
    <source>
        <dbReference type="EMBL" id="RAK34267.1"/>
    </source>
</evidence>
<dbReference type="PANTHER" id="PTHR32472:SF10">
    <property type="entry name" value="DNA REPAIR PROTEIN RADA-LIKE PROTEIN"/>
    <property type="match status" value="1"/>
</dbReference>
<keyword evidence="10 11" id="KW-0234">DNA repair</keyword>
<evidence type="ECO:0000256" key="10">
    <source>
        <dbReference type="ARBA" id="ARBA00023204"/>
    </source>
</evidence>
<evidence type="ECO:0000313" key="16">
    <source>
        <dbReference type="Proteomes" id="UP000249453"/>
    </source>
</evidence>
<comment type="caution">
    <text evidence="15">The sequence shown here is derived from an EMBL/GenBank/DDBJ whole genome shotgun (WGS) entry which is preliminary data.</text>
</comment>
<evidence type="ECO:0000256" key="12">
    <source>
        <dbReference type="NCBIfam" id="TIGR00416"/>
    </source>
</evidence>
<keyword evidence="4 13" id="KW-0863">Zinc-finger</keyword>
<dbReference type="InterPro" id="IPR027417">
    <property type="entry name" value="P-loop_NTPase"/>
</dbReference>
<evidence type="ECO:0000256" key="5">
    <source>
        <dbReference type="ARBA" id="ARBA00022801"/>
    </source>
</evidence>
<evidence type="ECO:0000256" key="8">
    <source>
        <dbReference type="ARBA" id="ARBA00023016"/>
    </source>
</evidence>
<dbReference type="GO" id="GO:0000725">
    <property type="term" value="P:recombinational repair"/>
    <property type="evidence" value="ECO:0007669"/>
    <property type="project" value="UniProtKB-UniRule"/>
</dbReference>
<accession>A0A364JZU3</accession>
<dbReference type="GO" id="GO:0008270">
    <property type="term" value="F:zinc ion binding"/>
    <property type="evidence" value="ECO:0007669"/>
    <property type="project" value="UniProtKB-KW"/>
</dbReference>
<dbReference type="SUPFAM" id="SSF54211">
    <property type="entry name" value="Ribosomal protein S5 domain 2-like"/>
    <property type="match status" value="1"/>
</dbReference>
<evidence type="ECO:0000256" key="2">
    <source>
        <dbReference type="ARBA" id="ARBA00022741"/>
    </source>
</evidence>
<dbReference type="OrthoDB" id="9803906at2"/>
<dbReference type="GO" id="GO:0005829">
    <property type="term" value="C:cytosol"/>
    <property type="evidence" value="ECO:0007669"/>
    <property type="project" value="TreeGrafter"/>
</dbReference>
<evidence type="ECO:0000256" key="6">
    <source>
        <dbReference type="ARBA" id="ARBA00022833"/>
    </source>
</evidence>
<dbReference type="InterPro" id="IPR020568">
    <property type="entry name" value="Ribosomal_Su5_D2-typ_SF"/>
</dbReference>
<comment type="domain">
    <text evidence="11">The middle region has homology to RecA with ATPase motifs including the RadA KNRFG motif, while the C-terminus is homologous to Lon protease.</text>
</comment>
<dbReference type="Gene3D" id="3.30.230.10">
    <property type="match status" value="1"/>
</dbReference>
<dbReference type="SMART" id="SM00382">
    <property type="entry name" value="AAA"/>
    <property type="match status" value="1"/>
</dbReference>
<organism evidence="15 16">
    <name type="scientific">Falsochrobactrum ovis</name>
    <dbReference type="NCBI Taxonomy" id="1293442"/>
    <lineage>
        <taxon>Bacteria</taxon>
        <taxon>Pseudomonadati</taxon>
        <taxon>Pseudomonadota</taxon>
        <taxon>Alphaproteobacteria</taxon>
        <taxon>Hyphomicrobiales</taxon>
        <taxon>Brucellaceae</taxon>
        <taxon>Falsochrobactrum</taxon>
    </lineage>
</organism>
<evidence type="ECO:0000256" key="13">
    <source>
        <dbReference type="RuleBase" id="RU003555"/>
    </source>
</evidence>
<keyword evidence="8 11" id="KW-0346">Stress response</keyword>
<dbReference type="PRINTS" id="PR01874">
    <property type="entry name" value="DNAREPAIRADA"/>
</dbReference>
<evidence type="ECO:0000256" key="11">
    <source>
        <dbReference type="HAMAP-Rule" id="MF_01498"/>
    </source>
</evidence>
<comment type="function">
    <text evidence="13">DNA-dependent ATPase involved in processing of recombination intermediates, plays a role in repairing DNA breaks. Stimulates the branch migration of RecA-mediated strand transfer reactions, allowing the 3' invading strand to extend heteroduplex DNA faster. Binds ssDNA in the presence of ADP but not other nucleotides, has ATPase activity that is stimulated by ssDNA and various branched DNA structures, but inhibited by SSB. Does not have RecA's homology-searching function.</text>
</comment>
<reference evidence="15 16" key="1">
    <citation type="submission" date="2018-06" db="EMBL/GenBank/DDBJ databases">
        <title>Genomic Encyclopedia of Type Strains, Phase IV (KMG-IV): sequencing the most valuable type-strain genomes for metagenomic binning, comparative biology and taxonomic classification.</title>
        <authorList>
            <person name="Goeker M."/>
        </authorList>
    </citation>
    <scope>NUCLEOTIDE SEQUENCE [LARGE SCALE GENOMIC DNA]</scope>
    <source>
        <strain evidence="15 16">DSM 26720</strain>
    </source>
</reference>
<keyword evidence="9 11" id="KW-0238">DNA-binding</keyword>
<dbReference type="PANTHER" id="PTHR32472">
    <property type="entry name" value="DNA REPAIR PROTEIN RADA"/>
    <property type="match status" value="1"/>
</dbReference>
<dbReference type="GO" id="GO:0005524">
    <property type="term" value="F:ATP binding"/>
    <property type="evidence" value="ECO:0007669"/>
    <property type="project" value="UniProtKB-UniRule"/>
</dbReference>
<keyword evidence="6 13" id="KW-0862">Zinc</keyword>
<keyword evidence="7 11" id="KW-0067">ATP-binding</keyword>
<dbReference type="SUPFAM" id="SSF52540">
    <property type="entry name" value="P-loop containing nucleoside triphosphate hydrolases"/>
    <property type="match status" value="1"/>
</dbReference>
<gene>
    <name evidence="11" type="primary">radA</name>
    <name evidence="15" type="ORF">C7374_101601</name>
</gene>
<feature type="binding site" evidence="11">
    <location>
        <begin position="98"/>
        <end position="105"/>
    </location>
    <ligand>
        <name>ATP</name>
        <dbReference type="ChEBI" id="CHEBI:30616"/>
    </ligand>
</feature>
<dbReference type="GO" id="GO:0016787">
    <property type="term" value="F:hydrolase activity"/>
    <property type="evidence" value="ECO:0007669"/>
    <property type="project" value="UniProtKB-KW"/>
</dbReference>
<protein>
    <recommendedName>
        <fullName evidence="11 12">DNA repair protein RadA</fullName>
    </recommendedName>
</protein>
<dbReference type="GO" id="GO:0140664">
    <property type="term" value="F:ATP-dependent DNA damage sensor activity"/>
    <property type="evidence" value="ECO:0007669"/>
    <property type="project" value="InterPro"/>
</dbReference>